<proteinExistence type="predicted"/>
<reference evidence="2" key="1">
    <citation type="journal article" date="2019" name="Int. J. Syst. Evol. Microbiol.">
        <title>The Global Catalogue of Microorganisms (GCM) 10K type strain sequencing project: providing services to taxonomists for standard genome sequencing and annotation.</title>
        <authorList>
            <consortium name="The Broad Institute Genomics Platform"/>
            <consortium name="The Broad Institute Genome Sequencing Center for Infectious Disease"/>
            <person name="Wu L."/>
            <person name="Ma J."/>
        </authorList>
    </citation>
    <scope>NUCLEOTIDE SEQUENCE [LARGE SCALE GENOMIC DNA]</scope>
    <source>
        <strain evidence="2">CCM 7427</strain>
    </source>
</reference>
<dbReference type="EMBL" id="JBHUNP010000001">
    <property type="protein sequence ID" value="MFD2648793.1"/>
    <property type="molecule type" value="Genomic_DNA"/>
</dbReference>
<keyword evidence="2" id="KW-1185">Reference proteome</keyword>
<comment type="caution">
    <text evidence="1">The sequence shown here is derived from an EMBL/GenBank/DDBJ whole genome shotgun (WGS) entry which is preliminary data.</text>
</comment>
<organism evidence="1 2">
    <name type="scientific">Devosia albogilva</name>
    <dbReference type="NCBI Taxonomy" id="429726"/>
    <lineage>
        <taxon>Bacteria</taxon>
        <taxon>Pseudomonadati</taxon>
        <taxon>Pseudomonadota</taxon>
        <taxon>Alphaproteobacteria</taxon>
        <taxon>Hyphomicrobiales</taxon>
        <taxon>Devosiaceae</taxon>
        <taxon>Devosia</taxon>
    </lineage>
</organism>
<dbReference type="Proteomes" id="UP001597521">
    <property type="component" value="Unassembled WGS sequence"/>
</dbReference>
<sequence>MASFLSETLNLDLAAREKRERLLQMQRELDAERAALDRRCDAIVVSAFRAVELDLTSCGYEVLLGHLVQLRAKINDAAFKKAAIDRAVTFRDKFNAQLTSQGPSVAHSIDPAIDMRSVEPIPVIARLLRNATKEEADKIEAAGLVVKIKFSSRSPALIAEGELKPEAITALAASMDIRFDRRPDLTVLPADDSADPDAEPL</sequence>
<protein>
    <submittedName>
        <fullName evidence="1">Uncharacterized protein</fullName>
    </submittedName>
</protein>
<evidence type="ECO:0000313" key="1">
    <source>
        <dbReference type="EMBL" id="MFD2648793.1"/>
    </source>
</evidence>
<accession>A0ABW5QM43</accession>
<dbReference type="RefSeq" id="WP_386834100.1">
    <property type="nucleotide sequence ID" value="NZ_JBHUNP010000001.1"/>
</dbReference>
<evidence type="ECO:0000313" key="2">
    <source>
        <dbReference type="Proteomes" id="UP001597521"/>
    </source>
</evidence>
<gene>
    <name evidence="1" type="ORF">ACFSX5_13460</name>
</gene>
<name>A0ABW5QM43_9HYPH</name>